<dbReference type="PROSITE" id="PS50082">
    <property type="entry name" value="WD_REPEATS_2"/>
    <property type="match status" value="1"/>
</dbReference>
<comment type="subcellular location">
    <subcellularLocation>
        <location evidence="1">Nucleus</location>
    </subcellularLocation>
</comment>
<sequence>MNLSLLDPFTLAQDYPESLSSELRSGHSTCVRFNRKGDLIASGRLDGTVVLFDVETNGLARYLRGHVRGIQSLSWSQDGIFLASASQDFKVIIWDLSKQGEGASRTIRFPAPVYCAELHPKNSNIFVCALFEDSPYLVDISGDVPKKYQLTSAPKRPLQPGAEEGEIDEKRAAADAKQMTTAAVFTATGDHIITGSNKGWVNVISTTTKEMIHSTRITSGCITYIRLTMSGRNMVVNANDRVLRSINIPDNLKEGVGGNDIRLIVEHKFQDVVNRLLWNHCTFSGNGEYLTATTFKNHDIYIWERSTGVLAKILEGPKEELGTVEWHPTRPLIASTGLESGKIFIWATSNPQRWSALAPDFRELEENIEYQEREDEFDIHLKWDLTKRKLHQENEIVDAVTIERARGEVEDGWNMPVVLDLEDTESECDSPPPLGPGERKRKSPVPPKANGNNAGVNGNGTGSTRSKRRRAD</sequence>
<evidence type="ECO:0000256" key="6">
    <source>
        <dbReference type="SAM" id="MobiDB-lite"/>
    </source>
</evidence>
<evidence type="ECO:0000256" key="1">
    <source>
        <dbReference type="ARBA" id="ARBA00004123"/>
    </source>
</evidence>
<feature type="region of interest" description="Disordered" evidence="6">
    <location>
        <begin position="423"/>
        <end position="472"/>
    </location>
</feature>
<dbReference type="Proteomes" id="UP001412239">
    <property type="component" value="Unassembled WGS sequence"/>
</dbReference>
<feature type="repeat" description="WD" evidence="5">
    <location>
        <begin position="63"/>
        <end position="97"/>
    </location>
</feature>
<dbReference type="EMBL" id="LN891006">
    <property type="protein sequence ID" value="CUS12076.1"/>
    <property type="molecule type" value="Genomic_DNA"/>
</dbReference>
<evidence type="ECO:0000256" key="4">
    <source>
        <dbReference type="ARBA" id="ARBA00023242"/>
    </source>
</evidence>
<dbReference type="Gene3D" id="2.130.10.10">
    <property type="entry name" value="YVTN repeat-like/Quinoprotein amine dehydrogenase"/>
    <property type="match status" value="1"/>
</dbReference>
<name>A0A292PWY8_9PEZI</name>
<dbReference type="PANTHER" id="PTHR44040">
    <property type="entry name" value="RETINOBLASTOMA-BINDING PROTEIN 5"/>
    <property type="match status" value="1"/>
</dbReference>
<dbReference type="InterPro" id="IPR001680">
    <property type="entry name" value="WD40_rpt"/>
</dbReference>
<dbReference type="PROSITE" id="PS00678">
    <property type="entry name" value="WD_REPEATS_1"/>
    <property type="match status" value="1"/>
</dbReference>
<keyword evidence="4" id="KW-0539">Nucleus</keyword>
<dbReference type="SUPFAM" id="SSF50978">
    <property type="entry name" value="WD40 repeat-like"/>
    <property type="match status" value="1"/>
</dbReference>
<keyword evidence="8" id="KW-1185">Reference proteome</keyword>
<evidence type="ECO:0000256" key="5">
    <source>
        <dbReference type="PROSITE-ProRule" id="PRU00221"/>
    </source>
</evidence>
<evidence type="ECO:0000256" key="3">
    <source>
        <dbReference type="ARBA" id="ARBA00022737"/>
    </source>
</evidence>
<dbReference type="Pfam" id="PF00400">
    <property type="entry name" value="WD40"/>
    <property type="match status" value="2"/>
</dbReference>
<protein>
    <submittedName>
        <fullName evidence="7">Uncharacterized protein</fullName>
    </submittedName>
</protein>
<keyword evidence="2 5" id="KW-0853">WD repeat</keyword>
<dbReference type="PANTHER" id="PTHR44040:SF1">
    <property type="entry name" value="RETINOBLASTOMA-BINDING PROTEIN 5"/>
    <property type="match status" value="1"/>
</dbReference>
<dbReference type="PROSITE" id="PS50294">
    <property type="entry name" value="WD_REPEATS_REGION"/>
    <property type="match status" value="1"/>
</dbReference>
<dbReference type="AlphaFoldDB" id="A0A292PWY8"/>
<reference evidence="7" key="1">
    <citation type="submission" date="2015-10" db="EMBL/GenBank/DDBJ databases">
        <authorList>
            <person name="Regsiter A."/>
            <person name="william w."/>
        </authorList>
    </citation>
    <scope>NUCLEOTIDE SEQUENCE</scope>
    <source>
        <strain evidence="7">Montdore</strain>
    </source>
</reference>
<dbReference type="SMART" id="SM00320">
    <property type="entry name" value="WD40"/>
    <property type="match status" value="5"/>
</dbReference>
<organism evidence="7 8">
    <name type="scientific">Tuber aestivum</name>
    <name type="common">summer truffle</name>
    <dbReference type="NCBI Taxonomy" id="59557"/>
    <lineage>
        <taxon>Eukaryota</taxon>
        <taxon>Fungi</taxon>
        <taxon>Dikarya</taxon>
        <taxon>Ascomycota</taxon>
        <taxon>Pezizomycotina</taxon>
        <taxon>Pezizomycetes</taxon>
        <taxon>Pezizales</taxon>
        <taxon>Tuberaceae</taxon>
        <taxon>Tuber</taxon>
    </lineage>
</organism>
<dbReference type="InterPro" id="IPR019775">
    <property type="entry name" value="WD40_repeat_CS"/>
</dbReference>
<accession>A0A292PWY8</accession>
<proteinExistence type="predicted"/>
<gene>
    <name evidence="7" type="ORF">GSTUAT00003854001</name>
</gene>
<dbReference type="InterPro" id="IPR015943">
    <property type="entry name" value="WD40/YVTN_repeat-like_dom_sf"/>
</dbReference>
<dbReference type="GO" id="GO:0048188">
    <property type="term" value="C:Set1C/COMPASS complex"/>
    <property type="evidence" value="ECO:0007669"/>
    <property type="project" value="InterPro"/>
</dbReference>
<keyword evidence="3" id="KW-0677">Repeat</keyword>
<dbReference type="InterPro" id="IPR036322">
    <property type="entry name" value="WD40_repeat_dom_sf"/>
</dbReference>
<evidence type="ECO:0000313" key="7">
    <source>
        <dbReference type="EMBL" id="CUS12076.1"/>
    </source>
</evidence>
<dbReference type="InterPro" id="IPR037850">
    <property type="entry name" value="RBBP5/Swd1"/>
</dbReference>
<evidence type="ECO:0000313" key="8">
    <source>
        <dbReference type="Proteomes" id="UP001412239"/>
    </source>
</evidence>
<evidence type="ECO:0000256" key="2">
    <source>
        <dbReference type="ARBA" id="ARBA00022574"/>
    </source>
</evidence>